<feature type="transmembrane region" description="Helical" evidence="7">
    <location>
        <begin position="281"/>
        <end position="299"/>
    </location>
</feature>
<evidence type="ECO:0000256" key="4">
    <source>
        <dbReference type="ARBA" id="ARBA00022692"/>
    </source>
</evidence>
<dbReference type="InterPro" id="IPR023408">
    <property type="entry name" value="MscS_beta-dom_sf"/>
</dbReference>
<dbReference type="SUPFAM" id="SSF82689">
    <property type="entry name" value="Mechanosensitive channel protein MscS (YggB), C-terminal domain"/>
    <property type="match status" value="1"/>
</dbReference>
<dbReference type="InterPro" id="IPR006686">
    <property type="entry name" value="MscS_channel_CS"/>
</dbReference>
<keyword evidence="6 7" id="KW-0472">Membrane</keyword>
<keyword evidence="12" id="KW-1185">Reference proteome</keyword>
<evidence type="ECO:0000256" key="2">
    <source>
        <dbReference type="ARBA" id="ARBA00008017"/>
    </source>
</evidence>
<evidence type="ECO:0000259" key="8">
    <source>
        <dbReference type="Pfam" id="PF00924"/>
    </source>
</evidence>
<evidence type="ECO:0000256" key="7">
    <source>
        <dbReference type="SAM" id="Phobius"/>
    </source>
</evidence>
<feature type="transmembrane region" description="Helical" evidence="7">
    <location>
        <begin position="205"/>
        <end position="234"/>
    </location>
</feature>
<accession>A0A2T0U571</accession>
<keyword evidence="3" id="KW-1003">Cell membrane</keyword>
<dbReference type="InterPro" id="IPR011014">
    <property type="entry name" value="MscS_channel_TM-2"/>
</dbReference>
<comment type="similarity">
    <text evidence="2">Belongs to the MscS (TC 1.A.23) family.</text>
</comment>
<dbReference type="EMBL" id="PVTH01000004">
    <property type="protein sequence ID" value="PRY53069.1"/>
    <property type="molecule type" value="Genomic_DNA"/>
</dbReference>
<evidence type="ECO:0000256" key="1">
    <source>
        <dbReference type="ARBA" id="ARBA00004651"/>
    </source>
</evidence>
<evidence type="ECO:0000256" key="6">
    <source>
        <dbReference type="ARBA" id="ARBA00023136"/>
    </source>
</evidence>
<reference evidence="11 12" key="1">
    <citation type="submission" date="2018-03" db="EMBL/GenBank/DDBJ databases">
        <title>Genomic Encyclopedia of Type Strains, Phase III (KMG-III): the genomes of soil and plant-associated and newly described type strains.</title>
        <authorList>
            <person name="Whitman W."/>
        </authorList>
    </citation>
    <scope>NUCLEOTIDE SEQUENCE [LARGE SCALE GENOMIC DNA]</scope>
    <source>
        <strain evidence="11 12">CGMCC 1.9313</strain>
    </source>
</reference>
<evidence type="ECO:0000256" key="3">
    <source>
        <dbReference type="ARBA" id="ARBA00022475"/>
    </source>
</evidence>
<dbReference type="PANTHER" id="PTHR30566">
    <property type="entry name" value="YNAI-RELATED MECHANOSENSITIVE ION CHANNEL"/>
    <property type="match status" value="1"/>
</dbReference>
<dbReference type="AlphaFoldDB" id="A0A2T0U571"/>
<dbReference type="PANTHER" id="PTHR30566:SF5">
    <property type="entry name" value="MECHANOSENSITIVE ION CHANNEL PROTEIN 1, MITOCHONDRIAL-RELATED"/>
    <property type="match status" value="1"/>
</dbReference>
<feature type="domain" description="Mechanosensitive ion channel MscS" evidence="8">
    <location>
        <begin position="370"/>
        <end position="434"/>
    </location>
</feature>
<feature type="transmembrane region" description="Helical" evidence="7">
    <location>
        <begin position="349"/>
        <end position="367"/>
    </location>
</feature>
<dbReference type="InterPro" id="IPR010920">
    <property type="entry name" value="LSM_dom_sf"/>
</dbReference>
<dbReference type="Proteomes" id="UP000238034">
    <property type="component" value="Unassembled WGS sequence"/>
</dbReference>
<feature type="transmembrane region" description="Helical" evidence="7">
    <location>
        <begin position="319"/>
        <end position="343"/>
    </location>
</feature>
<evidence type="ECO:0000313" key="12">
    <source>
        <dbReference type="Proteomes" id="UP000238034"/>
    </source>
</evidence>
<name>A0A2T0U571_9SPHI</name>
<organism evidence="11 12">
    <name type="scientific">Arcticibacter pallidicorallinus</name>
    <dbReference type="NCBI Taxonomy" id="1259464"/>
    <lineage>
        <taxon>Bacteria</taxon>
        <taxon>Pseudomonadati</taxon>
        <taxon>Bacteroidota</taxon>
        <taxon>Sphingobacteriia</taxon>
        <taxon>Sphingobacteriales</taxon>
        <taxon>Sphingobacteriaceae</taxon>
        <taxon>Arcticibacter</taxon>
    </lineage>
</organism>
<dbReference type="InterPro" id="IPR006685">
    <property type="entry name" value="MscS_channel_2nd"/>
</dbReference>
<dbReference type="Pfam" id="PF21082">
    <property type="entry name" value="MS_channel_3rd"/>
    <property type="match status" value="1"/>
</dbReference>
<dbReference type="Gene3D" id="1.10.287.1260">
    <property type="match status" value="1"/>
</dbReference>
<dbReference type="InterPro" id="IPR049142">
    <property type="entry name" value="MS_channel_1st"/>
</dbReference>
<sequence>MIFNFRLLEKHYTYILFYSLFFFSSGINTGQAQDLGFSKDTTTAVVPVLPPDSLGRSTPRGTVEAFISAVAGENYEKAAMYLRLDKVLKKNRDKVRLAKALESLLNDGTVFPYSLMSNDPAGKTDDNLGPNLERIGTATVNNEPFDILLESTNGKNGEVIWLFSSETIQRLPTQVEAAPIAPLIERVMPDALNASKWGGVPAGHWFGLIFLVLLAYLLAWAITKAVLFFIPLVWRRARNDPHAGIIKAFSLPIQIYLTVVFFVVCSQEAGISIIVRQRFSNLTVVVGLVALLLLLWQLLNTSTRYVEKRMGKKRNQAAVSAVLFLRRAAKIALVFVGIIMVLGTFGFDVTTGIAALGIGGIALALGAQKTVENFVGSVTLIADQPVRVGDFCKVGDVVGTVEQIGMRSTQIRTNDRTVVTIPNGEFSSLKIENFFHRDRFWFHPVFRIRFDATPDQIRYLLVELRAILYAHPKVDPSSARVRFIEIGTDAFKLEVFSYILAADFDRFLEIQEDIYLRMMDVVASSGTGFALSSQTVYLAKEKQPSEEKAAEAHEKVRKWVEDGDLQIPAFDPEYIKDLQNKIVYPPEGSSVYKNEQKDI</sequence>
<dbReference type="GO" id="GO:0008381">
    <property type="term" value="F:mechanosensitive monoatomic ion channel activity"/>
    <property type="evidence" value="ECO:0007669"/>
    <property type="project" value="UniProtKB-ARBA"/>
</dbReference>
<dbReference type="RefSeq" id="WP_106292654.1">
    <property type="nucleotide sequence ID" value="NZ_PVTH01000004.1"/>
</dbReference>
<dbReference type="OrthoDB" id="9809206at2"/>
<protein>
    <submittedName>
        <fullName evidence="11">MscS family membrane protein</fullName>
    </submittedName>
</protein>
<comment type="subcellular location">
    <subcellularLocation>
        <location evidence="1">Cell membrane</location>
        <topology evidence="1">Multi-pass membrane protein</topology>
    </subcellularLocation>
</comment>
<dbReference type="Pfam" id="PF21088">
    <property type="entry name" value="MS_channel_1st"/>
    <property type="match status" value="1"/>
</dbReference>
<feature type="domain" description="Mechanosensitive ion channel MscS C-terminal" evidence="9">
    <location>
        <begin position="446"/>
        <end position="525"/>
    </location>
</feature>
<evidence type="ECO:0000259" key="10">
    <source>
        <dbReference type="Pfam" id="PF21088"/>
    </source>
</evidence>
<gene>
    <name evidence="11" type="ORF">B0I27_10477</name>
</gene>
<evidence type="ECO:0000259" key="9">
    <source>
        <dbReference type="Pfam" id="PF21082"/>
    </source>
</evidence>
<dbReference type="Gene3D" id="2.30.30.60">
    <property type="match status" value="1"/>
</dbReference>
<dbReference type="InterPro" id="IPR049278">
    <property type="entry name" value="MS_channel_C"/>
</dbReference>
<dbReference type="InterPro" id="IPR011066">
    <property type="entry name" value="MscS_channel_C_sf"/>
</dbReference>
<evidence type="ECO:0000256" key="5">
    <source>
        <dbReference type="ARBA" id="ARBA00022989"/>
    </source>
</evidence>
<dbReference type="SUPFAM" id="SSF82861">
    <property type="entry name" value="Mechanosensitive channel protein MscS (YggB), transmembrane region"/>
    <property type="match status" value="1"/>
</dbReference>
<feature type="domain" description="Mechanosensitive ion channel transmembrane helices 2/3" evidence="10">
    <location>
        <begin position="330"/>
        <end position="368"/>
    </location>
</feature>
<proteinExistence type="inferred from homology"/>
<comment type="caution">
    <text evidence="11">The sequence shown here is derived from an EMBL/GenBank/DDBJ whole genome shotgun (WGS) entry which is preliminary data.</text>
</comment>
<dbReference type="GO" id="GO:0005886">
    <property type="term" value="C:plasma membrane"/>
    <property type="evidence" value="ECO:0007669"/>
    <property type="project" value="UniProtKB-SubCell"/>
</dbReference>
<dbReference type="Pfam" id="PF00924">
    <property type="entry name" value="MS_channel_2nd"/>
    <property type="match status" value="1"/>
</dbReference>
<dbReference type="PROSITE" id="PS01246">
    <property type="entry name" value="UPF0003"/>
    <property type="match status" value="1"/>
</dbReference>
<keyword evidence="4 7" id="KW-0812">Transmembrane</keyword>
<evidence type="ECO:0000313" key="11">
    <source>
        <dbReference type="EMBL" id="PRY53069.1"/>
    </source>
</evidence>
<dbReference type="SUPFAM" id="SSF50182">
    <property type="entry name" value="Sm-like ribonucleoproteins"/>
    <property type="match status" value="1"/>
</dbReference>
<keyword evidence="5 7" id="KW-1133">Transmembrane helix</keyword>